<dbReference type="AlphaFoldDB" id="A0A2R5G9F7"/>
<dbReference type="InterPro" id="IPR036388">
    <property type="entry name" value="WH-like_DNA-bd_sf"/>
</dbReference>
<dbReference type="Gene3D" id="1.10.10.10">
    <property type="entry name" value="Winged helix-like DNA-binding domain superfamily/Winged helix DNA-binding domain"/>
    <property type="match status" value="1"/>
</dbReference>
<dbReference type="Proteomes" id="UP000241890">
    <property type="component" value="Unassembled WGS sequence"/>
</dbReference>
<dbReference type="InParanoid" id="A0A2R5G9F7"/>
<comment type="caution">
    <text evidence="3">The sequence shown here is derived from an EMBL/GenBank/DDBJ whole genome shotgun (WGS) entry which is preliminary data.</text>
</comment>
<organism evidence="3 4">
    <name type="scientific">Hondaea fermentalgiana</name>
    <dbReference type="NCBI Taxonomy" id="2315210"/>
    <lineage>
        <taxon>Eukaryota</taxon>
        <taxon>Sar</taxon>
        <taxon>Stramenopiles</taxon>
        <taxon>Bigyra</taxon>
        <taxon>Labyrinthulomycetes</taxon>
        <taxon>Thraustochytrida</taxon>
        <taxon>Thraustochytriidae</taxon>
        <taxon>Hondaea</taxon>
    </lineage>
</organism>
<accession>A0A2R5G9F7</accession>
<feature type="region of interest" description="Disordered" evidence="2">
    <location>
        <begin position="1"/>
        <end position="26"/>
    </location>
</feature>
<protein>
    <submittedName>
        <fullName evidence="3">Uncharacterized protein</fullName>
    </submittedName>
</protein>
<gene>
    <name evidence="3" type="ORF">FCC1311_013402</name>
</gene>
<name>A0A2R5G9F7_9STRA</name>
<proteinExistence type="predicted"/>
<feature type="compositionally biased region" description="Basic and acidic residues" evidence="2">
    <location>
        <begin position="11"/>
        <end position="20"/>
    </location>
</feature>
<keyword evidence="4" id="KW-1185">Reference proteome</keyword>
<evidence type="ECO:0000256" key="1">
    <source>
        <dbReference type="SAM" id="Coils"/>
    </source>
</evidence>
<dbReference type="EMBL" id="BEYU01000011">
    <property type="protein sequence ID" value="GBG25123.1"/>
    <property type="molecule type" value="Genomic_DNA"/>
</dbReference>
<keyword evidence="1" id="KW-0175">Coiled coil</keyword>
<evidence type="ECO:0000313" key="3">
    <source>
        <dbReference type="EMBL" id="GBG25123.1"/>
    </source>
</evidence>
<sequence>MHNGPPASRGEGTKRRRVEDDASANLLGAPAPLAGLAATVQALREKQAETIAFLNHLDKLRAQSVQYKESMDKALEALEAMEKTQSALFSASNFLSPHVPAGMAPRENGAASTSDAAIADLDQVAADDEREMLRRKISSYLTNAKSSRRRSFTAKEIAQKTRLGSPSKVSSVLQVLEREGIVGVVKPSTSERTRGKAPAYYVEASRK</sequence>
<evidence type="ECO:0000256" key="2">
    <source>
        <dbReference type="SAM" id="MobiDB-lite"/>
    </source>
</evidence>
<feature type="coiled-coil region" evidence="1">
    <location>
        <begin position="57"/>
        <end position="84"/>
    </location>
</feature>
<evidence type="ECO:0000313" key="4">
    <source>
        <dbReference type="Proteomes" id="UP000241890"/>
    </source>
</evidence>
<reference evidence="3 4" key="1">
    <citation type="submission" date="2017-12" db="EMBL/GenBank/DDBJ databases">
        <title>Sequencing, de novo assembly and annotation of complete genome of a new Thraustochytrid species, strain FCC1311.</title>
        <authorList>
            <person name="Sedici K."/>
            <person name="Godart F."/>
            <person name="Aiese Cigliano R."/>
            <person name="Sanseverino W."/>
            <person name="Barakat M."/>
            <person name="Ortet P."/>
            <person name="Marechal E."/>
            <person name="Cagnac O."/>
            <person name="Amato A."/>
        </authorList>
    </citation>
    <scope>NUCLEOTIDE SEQUENCE [LARGE SCALE GENOMIC DNA]</scope>
</reference>